<feature type="non-terminal residue" evidence="2">
    <location>
        <position position="1"/>
    </location>
</feature>
<dbReference type="Proteomes" id="UP001445076">
    <property type="component" value="Unassembled WGS sequence"/>
</dbReference>
<accession>A0AAW0XEJ7</accession>
<keyword evidence="3" id="KW-1185">Reference proteome</keyword>
<name>A0AAW0XEJ7_CHEQU</name>
<gene>
    <name evidence="2" type="ORF">OTU49_001701</name>
</gene>
<comment type="caution">
    <text evidence="2">The sequence shown here is derived from an EMBL/GenBank/DDBJ whole genome shotgun (WGS) entry which is preliminary data.</text>
</comment>
<feature type="signal peptide" evidence="1">
    <location>
        <begin position="1"/>
        <end position="20"/>
    </location>
</feature>
<proteinExistence type="predicted"/>
<keyword evidence="1" id="KW-0732">Signal</keyword>
<evidence type="ECO:0000313" key="3">
    <source>
        <dbReference type="Proteomes" id="UP001445076"/>
    </source>
</evidence>
<dbReference type="AlphaFoldDB" id="A0AAW0XEJ7"/>
<dbReference type="EMBL" id="JARKIK010000027">
    <property type="protein sequence ID" value="KAK8742871.1"/>
    <property type="molecule type" value="Genomic_DNA"/>
</dbReference>
<organism evidence="2 3">
    <name type="scientific">Cherax quadricarinatus</name>
    <name type="common">Australian red claw crayfish</name>
    <dbReference type="NCBI Taxonomy" id="27406"/>
    <lineage>
        <taxon>Eukaryota</taxon>
        <taxon>Metazoa</taxon>
        <taxon>Ecdysozoa</taxon>
        <taxon>Arthropoda</taxon>
        <taxon>Crustacea</taxon>
        <taxon>Multicrustacea</taxon>
        <taxon>Malacostraca</taxon>
        <taxon>Eumalacostraca</taxon>
        <taxon>Eucarida</taxon>
        <taxon>Decapoda</taxon>
        <taxon>Pleocyemata</taxon>
        <taxon>Astacidea</taxon>
        <taxon>Parastacoidea</taxon>
        <taxon>Parastacidae</taxon>
        <taxon>Cherax</taxon>
    </lineage>
</organism>
<protein>
    <submittedName>
        <fullName evidence="2">Uncharacterized protein</fullName>
    </submittedName>
</protein>
<reference evidence="2 3" key="1">
    <citation type="journal article" date="2024" name="BMC Genomics">
        <title>Genome assembly of redclaw crayfish (Cherax quadricarinatus) provides insights into its immune adaptation and hypoxia tolerance.</title>
        <authorList>
            <person name="Liu Z."/>
            <person name="Zheng J."/>
            <person name="Li H."/>
            <person name="Fang K."/>
            <person name="Wang S."/>
            <person name="He J."/>
            <person name="Zhou D."/>
            <person name="Weng S."/>
            <person name="Chi M."/>
            <person name="Gu Z."/>
            <person name="He J."/>
            <person name="Li F."/>
            <person name="Wang M."/>
        </authorList>
    </citation>
    <scope>NUCLEOTIDE SEQUENCE [LARGE SCALE GENOMIC DNA]</scope>
    <source>
        <strain evidence="2">ZL_2023a</strain>
    </source>
</reference>
<feature type="chain" id="PRO_5043799666" evidence="1">
    <location>
        <begin position="21"/>
        <end position="159"/>
    </location>
</feature>
<sequence length="159" mass="18332">KRSITLLLLFMTAVSSLVLAHKHMAQQLETKRREEAVEDDGHEVEKELEEELEAEMSGFNEKRHLGFHILDEDSNIIISEPTDRILRLLGPDRDPDGHILRKIKDLYGKRLSAEHSARNSHSANTNINFIEMLAREQDANKKSNGEQDYFIKHLVSMVF</sequence>
<evidence type="ECO:0000313" key="2">
    <source>
        <dbReference type="EMBL" id="KAK8742871.1"/>
    </source>
</evidence>
<evidence type="ECO:0000256" key="1">
    <source>
        <dbReference type="SAM" id="SignalP"/>
    </source>
</evidence>